<evidence type="ECO:0000313" key="2">
    <source>
        <dbReference type="EMBL" id="MDT0449377.1"/>
    </source>
</evidence>
<name>A0ABU2SKF6_9ACTN</name>
<accession>A0ABU2SKF6</accession>
<evidence type="ECO:0000313" key="3">
    <source>
        <dbReference type="Proteomes" id="UP001180531"/>
    </source>
</evidence>
<dbReference type="RefSeq" id="WP_311609720.1">
    <property type="nucleotide sequence ID" value="NZ_JAVRFI010000004.1"/>
</dbReference>
<protein>
    <submittedName>
        <fullName evidence="2">Uncharacterized protein</fullName>
    </submittedName>
</protein>
<feature type="compositionally biased region" description="Basic and acidic residues" evidence="1">
    <location>
        <begin position="78"/>
        <end position="97"/>
    </location>
</feature>
<gene>
    <name evidence="2" type="ORF">RM609_09845</name>
</gene>
<dbReference type="Proteomes" id="UP001180531">
    <property type="component" value="Unassembled WGS sequence"/>
</dbReference>
<proteinExistence type="predicted"/>
<keyword evidence="3" id="KW-1185">Reference proteome</keyword>
<comment type="caution">
    <text evidence="2">The sequence shown here is derived from an EMBL/GenBank/DDBJ whole genome shotgun (WGS) entry which is preliminary data.</text>
</comment>
<dbReference type="EMBL" id="JAVRFI010000004">
    <property type="protein sequence ID" value="MDT0449377.1"/>
    <property type="molecule type" value="Genomic_DNA"/>
</dbReference>
<reference evidence="2" key="1">
    <citation type="submission" date="2024-05" db="EMBL/GenBank/DDBJ databases">
        <title>30 novel species of actinomycetes from the DSMZ collection.</title>
        <authorList>
            <person name="Nouioui I."/>
        </authorList>
    </citation>
    <scope>NUCLEOTIDE SEQUENCE</scope>
    <source>
        <strain evidence="2">DSM 40473</strain>
    </source>
</reference>
<evidence type="ECO:0000256" key="1">
    <source>
        <dbReference type="SAM" id="MobiDB-lite"/>
    </source>
</evidence>
<feature type="region of interest" description="Disordered" evidence="1">
    <location>
        <begin position="78"/>
        <end position="104"/>
    </location>
</feature>
<organism evidence="2 3">
    <name type="scientific">Streptomyces hesseae</name>
    <dbReference type="NCBI Taxonomy" id="3075519"/>
    <lineage>
        <taxon>Bacteria</taxon>
        <taxon>Bacillati</taxon>
        <taxon>Actinomycetota</taxon>
        <taxon>Actinomycetes</taxon>
        <taxon>Kitasatosporales</taxon>
        <taxon>Streptomycetaceae</taxon>
        <taxon>Streptomyces</taxon>
    </lineage>
</organism>
<sequence>MAFRIGDIVVDTRTGRIGQLMGREGPDVHQLRPVRGGIEWDCPRDALRAAEPAELLAPPAGPPAPRCAVCACIKDQRREAEAQGDTRRMRDAAERMGVHQRQAH</sequence>